<organism evidence="2 3">
    <name type="scientific">Cephalotrichum gorgonifer</name>
    <dbReference type="NCBI Taxonomy" id="2041049"/>
    <lineage>
        <taxon>Eukaryota</taxon>
        <taxon>Fungi</taxon>
        <taxon>Dikarya</taxon>
        <taxon>Ascomycota</taxon>
        <taxon>Pezizomycotina</taxon>
        <taxon>Sordariomycetes</taxon>
        <taxon>Hypocreomycetidae</taxon>
        <taxon>Microascales</taxon>
        <taxon>Microascaceae</taxon>
        <taxon>Cephalotrichum</taxon>
    </lineage>
</organism>
<feature type="compositionally biased region" description="Polar residues" evidence="1">
    <location>
        <begin position="86"/>
        <end position="99"/>
    </location>
</feature>
<feature type="compositionally biased region" description="Polar residues" evidence="1">
    <location>
        <begin position="278"/>
        <end position="290"/>
    </location>
</feature>
<dbReference type="Proteomes" id="UP001187682">
    <property type="component" value="Unassembled WGS sequence"/>
</dbReference>
<evidence type="ECO:0000313" key="3">
    <source>
        <dbReference type="Proteomes" id="UP001187682"/>
    </source>
</evidence>
<dbReference type="AlphaFoldDB" id="A0AAE8N4P7"/>
<feature type="compositionally biased region" description="Pro residues" evidence="1">
    <location>
        <begin position="116"/>
        <end position="138"/>
    </location>
</feature>
<evidence type="ECO:0000313" key="2">
    <source>
        <dbReference type="EMBL" id="SPO05529.1"/>
    </source>
</evidence>
<feature type="compositionally biased region" description="Low complexity" evidence="1">
    <location>
        <begin position="184"/>
        <end position="194"/>
    </location>
</feature>
<feature type="compositionally biased region" description="Pro residues" evidence="1">
    <location>
        <begin position="195"/>
        <end position="213"/>
    </location>
</feature>
<gene>
    <name evidence="2" type="ORF">DNG_08216</name>
</gene>
<proteinExistence type="predicted"/>
<reference evidence="2" key="1">
    <citation type="submission" date="2018-03" db="EMBL/GenBank/DDBJ databases">
        <authorList>
            <person name="Guldener U."/>
        </authorList>
    </citation>
    <scope>NUCLEOTIDE SEQUENCE</scope>
</reference>
<protein>
    <submittedName>
        <fullName evidence="2">Uncharacterized protein</fullName>
    </submittedName>
</protein>
<sequence>MEGHVEARSLSSLNHIADNPPQYPINPTGQHHEPLVLYLSRVPGTRDVILSPAKPQLKNVTGEDVGNCLYYVHLDLPEEAIEPPVQQRQSLESVRSQNVIPRKPLPANSRAALNPSLPPPVARPSPGPSSPVTTPPDPQLAGGPRAASAPDPAFSTSPPAARPRVAFAPEPASPIPPPAADLGSTAAITTAPIPRSTPSPTPSDPPPPYPGPLSPERRPSPDDHGLRPALPPRPASVDPSDEVRPDLPPRPVAGNPYSPDPAAPHPPPHGVRFAEPGSSLSDPGSLHSPSPISPRPTSHGVRFSEPAVSSSDAAFSRPLEPLAHRPPPHGAPLAEPRGSSRELGSNHVPESRAQTAAPTRHGASRTPSPGKDAGAYTPYVPFSLTIIRRDPSSGKQWNVGKVTSSQIETEEESGYIHQRPAGDTADPPPINIRLENSGYNKFRGMPTLQSLDGRPHTAASVASASAAAAASSDPPGAFCRQALMTYSKGWRSNIREKFRKPDPDSDLLHARGHSRDRSTDSTDSDNNEPITQPGPGLRPQGYTFASPWDGRCVFRTGNAGRSVVCRHVTPETPSHGSNPLVHASAERRMAKLGVYPPVSELRFNLPVADLLRSREEAAQQLHDHFAKLVRPKHGGGEGYSSDEEYSVLPFDLSLGKEKAGGGRRGRRAKLGKLIIYDEGIKMLDLVVAANMGIWWGAWEKSFWA</sequence>
<feature type="region of interest" description="Disordered" evidence="1">
    <location>
        <begin position="85"/>
        <end position="377"/>
    </location>
</feature>
<accession>A0AAE8N4P7</accession>
<dbReference type="EMBL" id="ONZQ02000013">
    <property type="protein sequence ID" value="SPO05529.1"/>
    <property type="molecule type" value="Genomic_DNA"/>
</dbReference>
<feature type="compositionally biased region" description="Basic and acidic residues" evidence="1">
    <location>
        <begin position="215"/>
        <end position="226"/>
    </location>
</feature>
<feature type="compositionally biased region" description="Pro residues" evidence="1">
    <location>
        <begin position="258"/>
        <end position="269"/>
    </location>
</feature>
<feature type="compositionally biased region" description="Low complexity" evidence="1">
    <location>
        <begin position="158"/>
        <end position="170"/>
    </location>
</feature>
<evidence type="ECO:0000256" key="1">
    <source>
        <dbReference type="SAM" id="MobiDB-lite"/>
    </source>
</evidence>
<feature type="compositionally biased region" description="Basic and acidic residues" evidence="1">
    <location>
        <begin position="496"/>
        <end position="520"/>
    </location>
</feature>
<comment type="caution">
    <text evidence="2">The sequence shown here is derived from an EMBL/GenBank/DDBJ whole genome shotgun (WGS) entry which is preliminary data.</text>
</comment>
<name>A0AAE8N4P7_9PEZI</name>
<feature type="region of interest" description="Disordered" evidence="1">
    <location>
        <begin position="408"/>
        <end position="429"/>
    </location>
</feature>
<feature type="region of interest" description="Disordered" evidence="1">
    <location>
        <begin position="496"/>
        <end position="542"/>
    </location>
</feature>
<keyword evidence="3" id="KW-1185">Reference proteome</keyword>